<name>A0ACC2NBT9_9HYME</name>
<gene>
    <name evidence="1" type="ORF">QAD02_010182</name>
</gene>
<sequence length="790" mass="91370">MDRRVKGRRIYGEKKIPTAAKITMCGLLCGSLLCLLILFSFETIADNGNENQEMPSTIYRSSQQIVKRDVLSILNNTRNLARNNISLGKKENKSSTREREPEICTTFDCQDEARFLLQNMNMKIDPCDDFYHFACGNFLNKVQIPGDENKVDILGLVQKETMTEVLIELRKKIQDDELDAFKKLKLYYKNCMNESQIEKESRRNFLTKLKKHGDWPVLLGNKWTESKNGWIDNIIKSANYAYMFPFPAIAYVGIDPKNTTKNLIRILNARTIISRTYFLDSFNGGIMDAYYDYMVSIAMMLGANRNTAVDDMKDCLQFEIDLYNIKSSPEEMMDLDATYNPTTAGDLIRSQPGIPWRLIFDQIAKWANTTINDDEVIILNDPTFLAKLENLIKLTPSRTIANYLGWLLVYDSIDYLPNAFLDRKHRFSEIEKGLEKREPKISTCVNEIFAMFPASLSALYVRRYFDKADRAEALELVLRVKQQFQRTLEELDWMDNETRTAALKKIDAMDVYVGYSDELFDDQELNHFYENFSIKEGSYLDSAMNFSQFIMLQHYQTLRKPVVKNDWTTNRNAAIVNAYYYVQKNSFEIPAGFLRRPFYHSNRPKYLNFGALGSIVGHEITHGFDNEGRKNDKDGNQVDWWQTSTKTKYLQKAECIIDQYSNFIVEPLGIRLNGKRVEGENIADNGGFKTAYLAYEQWLIDNGLEPSSGQSEPLLPDLNFTTRQLFWISAANNWCSKSRPEHLRDVVIRDPHSPSEARVTLSLANIDEFARDFHCPIGSRMNPKKKCVVW</sequence>
<proteinExistence type="predicted"/>
<comment type="caution">
    <text evidence="1">The sequence shown here is derived from an EMBL/GenBank/DDBJ whole genome shotgun (WGS) entry which is preliminary data.</text>
</comment>
<dbReference type="Proteomes" id="UP001239111">
    <property type="component" value="Chromosome 4"/>
</dbReference>
<reference evidence="1" key="1">
    <citation type="submission" date="2023-04" db="EMBL/GenBank/DDBJ databases">
        <title>A chromosome-level genome assembly of the parasitoid wasp Eretmocerus hayati.</title>
        <authorList>
            <person name="Zhong Y."/>
            <person name="Liu S."/>
            <person name="Liu Y."/>
        </authorList>
    </citation>
    <scope>NUCLEOTIDE SEQUENCE</scope>
    <source>
        <strain evidence="1">ZJU_SS_LIU_2023</strain>
    </source>
</reference>
<accession>A0ACC2NBT9</accession>
<dbReference type="EMBL" id="CM056744">
    <property type="protein sequence ID" value="KAJ8668519.1"/>
    <property type="molecule type" value="Genomic_DNA"/>
</dbReference>
<keyword evidence="2" id="KW-1185">Reference proteome</keyword>
<evidence type="ECO:0000313" key="2">
    <source>
        <dbReference type="Proteomes" id="UP001239111"/>
    </source>
</evidence>
<protein>
    <submittedName>
        <fullName evidence="1">Uncharacterized protein</fullName>
    </submittedName>
</protein>
<evidence type="ECO:0000313" key="1">
    <source>
        <dbReference type="EMBL" id="KAJ8668519.1"/>
    </source>
</evidence>
<organism evidence="1 2">
    <name type="scientific">Eretmocerus hayati</name>
    <dbReference type="NCBI Taxonomy" id="131215"/>
    <lineage>
        <taxon>Eukaryota</taxon>
        <taxon>Metazoa</taxon>
        <taxon>Ecdysozoa</taxon>
        <taxon>Arthropoda</taxon>
        <taxon>Hexapoda</taxon>
        <taxon>Insecta</taxon>
        <taxon>Pterygota</taxon>
        <taxon>Neoptera</taxon>
        <taxon>Endopterygota</taxon>
        <taxon>Hymenoptera</taxon>
        <taxon>Apocrita</taxon>
        <taxon>Proctotrupomorpha</taxon>
        <taxon>Chalcidoidea</taxon>
        <taxon>Aphelinidae</taxon>
        <taxon>Aphelininae</taxon>
        <taxon>Eretmocerus</taxon>
    </lineage>
</organism>